<accession>A0A5C1E6F5</accession>
<gene>
    <name evidence="3" type="primary">czcC</name>
    <name evidence="3" type="ORF">OTERR_07790</name>
</gene>
<keyword evidence="2" id="KW-0175">Coiled coil</keyword>
<dbReference type="Proteomes" id="UP000323671">
    <property type="component" value="Chromosome"/>
</dbReference>
<sequence length="464" mass="50003">MNPPLPHRLAVPPRLSRWLSPLLFVLLASALPSALWSGTAWAADSMAVQEPRLALSLADARRLWQEHSRELRLSRIAVSGADADRITAGQAPNPQLSVNVGSVSPWEGVGAGSLRNKRMDSVFRLEQLVERGNKRELRTKVAEAQLEATRRLADDVARQQYQTLIGAYYDLKLAESRLQVLSETAQLYREGVTASERRLKAGDIARSELARFSVEAVKAENDRRQAEADRAAAQVALAYLIGRDAEAAQLRTADDWPPLGQPLPTADAATLAARPDVAAARARSEAAEQARELARSLRTRDVTVGVQFEHNVTNPPLNSYGVGVSVPLFLRYSYEGEIARAEADLSAAREDQARIEATALGEVNTARAAALSAEARRSAAEAALLPDAERVAKAAEYAYKRGAAGLIDLLDARRTLRQSQQDVLQARNDHARALAAYRAALGQGAAEAGRNAPAAAATASGTQP</sequence>
<comment type="similarity">
    <text evidence="1">Belongs to the outer membrane factor (OMF) (TC 1.B.17) family.</text>
</comment>
<evidence type="ECO:0000256" key="1">
    <source>
        <dbReference type="ARBA" id="ARBA00007613"/>
    </source>
</evidence>
<dbReference type="PANTHER" id="PTHR30203:SF30">
    <property type="entry name" value="OUTER MEMBRANE PROTEIN-RELATED"/>
    <property type="match status" value="1"/>
</dbReference>
<dbReference type="AlphaFoldDB" id="A0A5C1E6F5"/>
<protein>
    <submittedName>
        <fullName evidence="3">Outer membrane protein, cobalt-zinc-cadmium efflux system</fullName>
    </submittedName>
</protein>
<evidence type="ECO:0000313" key="4">
    <source>
        <dbReference type="Proteomes" id="UP000323671"/>
    </source>
</evidence>
<dbReference type="Gene3D" id="1.20.1600.10">
    <property type="entry name" value="Outer membrane efflux proteins (OEP)"/>
    <property type="match status" value="1"/>
</dbReference>
<proteinExistence type="inferred from homology"/>
<dbReference type="EMBL" id="CP022579">
    <property type="protein sequence ID" value="QEL64255.1"/>
    <property type="molecule type" value="Genomic_DNA"/>
</dbReference>
<evidence type="ECO:0000256" key="2">
    <source>
        <dbReference type="SAM" id="Coils"/>
    </source>
</evidence>
<dbReference type="PANTHER" id="PTHR30203">
    <property type="entry name" value="OUTER MEMBRANE CATION EFFLUX PROTEIN"/>
    <property type="match status" value="1"/>
</dbReference>
<organism evidence="3 4">
    <name type="scientific">Oryzomicrobium terrae</name>
    <dbReference type="NCBI Taxonomy" id="1735038"/>
    <lineage>
        <taxon>Bacteria</taxon>
        <taxon>Pseudomonadati</taxon>
        <taxon>Pseudomonadota</taxon>
        <taxon>Betaproteobacteria</taxon>
        <taxon>Rhodocyclales</taxon>
        <taxon>Rhodocyclaceae</taxon>
        <taxon>Oryzomicrobium</taxon>
    </lineage>
</organism>
<dbReference type="InterPro" id="IPR003423">
    <property type="entry name" value="OMP_efflux"/>
</dbReference>
<evidence type="ECO:0000313" key="3">
    <source>
        <dbReference type="EMBL" id="QEL64255.1"/>
    </source>
</evidence>
<keyword evidence="4" id="KW-1185">Reference proteome</keyword>
<dbReference type="GO" id="GO:0015562">
    <property type="term" value="F:efflux transmembrane transporter activity"/>
    <property type="evidence" value="ECO:0007669"/>
    <property type="project" value="InterPro"/>
</dbReference>
<dbReference type="SUPFAM" id="SSF56954">
    <property type="entry name" value="Outer membrane efflux proteins (OEP)"/>
    <property type="match status" value="1"/>
</dbReference>
<feature type="coiled-coil region" evidence="2">
    <location>
        <begin position="209"/>
        <end position="236"/>
    </location>
</feature>
<dbReference type="KEGG" id="otr:OTERR_07790"/>
<dbReference type="Pfam" id="PF02321">
    <property type="entry name" value="OEP"/>
    <property type="match status" value="2"/>
</dbReference>
<name>A0A5C1E6F5_9RHOO</name>
<dbReference type="InterPro" id="IPR010131">
    <property type="entry name" value="MdtP/NodT-like"/>
</dbReference>
<reference evidence="3 4" key="1">
    <citation type="submission" date="2017-07" db="EMBL/GenBank/DDBJ databases">
        <title>Complete genome sequence of Oryzomicrobium terrae TPP412.</title>
        <authorList>
            <person name="Chiu L.-W."/>
            <person name="Lo K.-J."/>
            <person name="Tsai Y.-M."/>
            <person name="Lin S.-S."/>
            <person name="Kuo C.-H."/>
            <person name="Liu C.-T."/>
        </authorList>
    </citation>
    <scope>NUCLEOTIDE SEQUENCE [LARGE SCALE GENOMIC DNA]</scope>
    <source>
        <strain evidence="3 4">TPP412</strain>
    </source>
</reference>